<gene>
    <name evidence="7" type="ORF">LZ536_03025</name>
</gene>
<evidence type="ECO:0000256" key="1">
    <source>
        <dbReference type="ARBA" id="ARBA00004141"/>
    </source>
</evidence>
<keyword evidence="3 5" id="KW-1133">Transmembrane helix</keyword>
<protein>
    <submittedName>
        <fullName evidence="7">GtrA family protein</fullName>
    </submittedName>
</protein>
<keyword evidence="8" id="KW-1185">Reference proteome</keyword>
<evidence type="ECO:0000256" key="5">
    <source>
        <dbReference type="SAM" id="Phobius"/>
    </source>
</evidence>
<accession>A0ABT0RKR2</accession>
<keyword evidence="2 5" id="KW-0812">Transmembrane</keyword>
<organism evidence="7 8">
    <name type="scientific">Sphingomonas alba</name>
    <dbReference type="NCBI Taxonomy" id="2908208"/>
    <lineage>
        <taxon>Bacteria</taxon>
        <taxon>Pseudomonadati</taxon>
        <taxon>Pseudomonadota</taxon>
        <taxon>Alphaproteobacteria</taxon>
        <taxon>Sphingomonadales</taxon>
        <taxon>Sphingomonadaceae</taxon>
        <taxon>Sphingomonas</taxon>
    </lineage>
</organism>
<dbReference type="EMBL" id="JAMGBD010000001">
    <property type="protein sequence ID" value="MCL6682874.1"/>
    <property type="molecule type" value="Genomic_DNA"/>
</dbReference>
<dbReference type="InterPro" id="IPR007267">
    <property type="entry name" value="GtrA_DPMS_TM"/>
</dbReference>
<proteinExistence type="predicted"/>
<keyword evidence="4 5" id="KW-0472">Membrane</keyword>
<comment type="subcellular location">
    <subcellularLocation>
        <location evidence="1">Membrane</location>
        <topology evidence="1">Multi-pass membrane protein</topology>
    </subcellularLocation>
</comment>
<feature type="transmembrane region" description="Helical" evidence="5">
    <location>
        <begin position="104"/>
        <end position="123"/>
    </location>
</feature>
<dbReference type="Proteomes" id="UP001165363">
    <property type="component" value="Unassembled WGS sequence"/>
</dbReference>
<evidence type="ECO:0000313" key="8">
    <source>
        <dbReference type="Proteomes" id="UP001165363"/>
    </source>
</evidence>
<evidence type="ECO:0000256" key="3">
    <source>
        <dbReference type="ARBA" id="ARBA00022989"/>
    </source>
</evidence>
<feature type="transmembrane region" description="Helical" evidence="5">
    <location>
        <begin position="62"/>
        <end position="83"/>
    </location>
</feature>
<evidence type="ECO:0000259" key="6">
    <source>
        <dbReference type="Pfam" id="PF04138"/>
    </source>
</evidence>
<feature type="transmembrane region" description="Helical" evidence="5">
    <location>
        <begin position="129"/>
        <end position="149"/>
    </location>
</feature>
<feature type="transmembrane region" description="Helical" evidence="5">
    <location>
        <begin position="38"/>
        <end position="56"/>
    </location>
</feature>
<evidence type="ECO:0000256" key="2">
    <source>
        <dbReference type="ARBA" id="ARBA00022692"/>
    </source>
</evidence>
<evidence type="ECO:0000256" key="4">
    <source>
        <dbReference type="ARBA" id="ARBA00023136"/>
    </source>
</evidence>
<sequence>MAEEVMQAGGSRFDRTINRLIGILPEPLRTVVLQMSRYAIAGLVITLALAASYWVLAEHGGVDPMLSFAIVFVVFAGISYVTHGAFSFRGHGARDRHHVRASRYLAVSLFGFVLNQFFVWFLVKYLGGATWWPTIPMVFVTPLILFALMRKYVYA</sequence>
<reference evidence="7" key="1">
    <citation type="submission" date="2022-05" db="EMBL/GenBank/DDBJ databases">
        <authorList>
            <person name="Jo J.-H."/>
            <person name="Im W.-T."/>
        </authorList>
    </citation>
    <scope>NUCLEOTIDE SEQUENCE</scope>
    <source>
        <strain evidence="7">SE158</strain>
    </source>
</reference>
<dbReference type="Pfam" id="PF04138">
    <property type="entry name" value="GtrA_DPMS_TM"/>
    <property type="match status" value="1"/>
</dbReference>
<name>A0ABT0RKR2_9SPHN</name>
<dbReference type="RefSeq" id="WP_249846816.1">
    <property type="nucleotide sequence ID" value="NZ_JAMGBD010000001.1"/>
</dbReference>
<comment type="caution">
    <text evidence="7">The sequence shown here is derived from an EMBL/GenBank/DDBJ whole genome shotgun (WGS) entry which is preliminary data.</text>
</comment>
<feature type="domain" description="GtrA/DPMS transmembrane" evidence="6">
    <location>
        <begin position="37"/>
        <end position="153"/>
    </location>
</feature>
<evidence type="ECO:0000313" key="7">
    <source>
        <dbReference type="EMBL" id="MCL6682874.1"/>
    </source>
</evidence>